<name>A0A8H2XBS0_9AGAM</name>
<dbReference type="Pfam" id="PF17667">
    <property type="entry name" value="Pkinase_fungal"/>
    <property type="match status" value="1"/>
</dbReference>
<dbReference type="EMBL" id="CAJMWZ010000535">
    <property type="protein sequence ID" value="CAE6421160.1"/>
    <property type="molecule type" value="Genomic_DNA"/>
</dbReference>
<dbReference type="AlphaFoldDB" id="A0A8H2XBS0"/>
<feature type="compositionally biased region" description="Polar residues" evidence="1">
    <location>
        <begin position="152"/>
        <end position="163"/>
    </location>
</feature>
<dbReference type="InterPro" id="IPR040976">
    <property type="entry name" value="Pkinase_fungal"/>
</dbReference>
<evidence type="ECO:0000259" key="2">
    <source>
        <dbReference type="Pfam" id="PF17667"/>
    </source>
</evidence>
<gene>
    <name evidence="3" type="ORF">RDB_LOCUS10121</name>
</gene>
<comment type="caution">
    <text evidence="3">The sequence shown here is derived from an EMBL/GenBank/DDBJ whole genome shotgun (WGS) entry which is preliminary data.</text>
</comment>
<feature type="region of interest" description="Disordered" evidence="1">
    <location>
        <begin position="152"/>
        <end position="192"/>
    </location>
</feature>
<accession>A0A8H2XBS0</accession>
<evidence type="ECO:0000256" key="1">
    <source>
        <dbReference type="SAM" id="MobiDB-lite"/>
    </source>
</evidence>
<dbReference type="Proteomes" id="UP000663850">
    <property type="component" value="Unassembled WGS sequence"/>
</dbReference>
<sequence length="319" mass="35824">MFDFRSPSRNSSQQACKEARHKHFVKLANSALELLKSVELPGLCGESTSQIIFRLNDQRTTDKDDSKRFPDIVVVPLSTTKRVRTEPNEDGKGSRNQLEWADVLVSTEIKCHLSTLDLQPLGACNTVLQCPIDPLPTCIEDPDMASILSVSPTTRTENSSGTPHHQKWRAEHPEQTNSEEPAPNRIKARDGGKKRLNEHITDALARSAEMLHCCGRCHAFGLIIVDATVWIWWFDRQGAIQSTGINFIEDLPRFMVFLFAIQRLTLADWGFDVKLDPSIPLRHHSNTPLTQQPAEYEVGGKDGKFKCSASEGIPRLYPE</sequence>
<organism evidence="3 4">
    <name type="scientific">Rhizoctonia solani</name>
    <dbReference type="NCBI Taxonomy" id="456999"/>
    <lineage>
        <taxon>Eukaryota</taxon>
        <taxon>Fungi</taxon>
        <taxon>Dikarya</taxon>
        <taxon>Basidiomycota</taxon>
        <taxon>Agaricomycotina</taxon>
        <taxon>Agaricomycetes</taxon>
        <taxon>Cantharellales</taxon>
        <taxon>Ceratobasidiaceae</taxon>
        <taxon>Rhizoctonia</taxon>
    </lineage>
</organism>
<evidence type="ECO:0000313" key="4">
    <source>
        <dbReference type="Proteomes" id="UP000663850"/>
    </source>
</evidence>
<feature type="domain" description="Fungal-type protein kinase" evidence="2">
    <location>
        <begin position="215"/>
        <end position="274"/>
    </location>
</feature>
<proteinExistence type="predicted"/>
<protein>
    <recommendedName>
        <fullName evidence="2">Fungal-type protein kinase domain-containing protein</fullName>
    </recommendedName>
</protein>
<evidence type="ECO:0000313" key="3">
    <source>
        <dbReference type="EMBL" id="CAE6421160.1"/>
    </source>
</evidence>
<reference evidence="3" key="1">
    <citation type="submission" date="2021-01" db="EMBL/GenBank/DDBJ databases">
        <authorList>
            <person name="Kaushik A."/>
        </authorList>
    </citation>
    <scope>NUCLEOTIDE SEQUENCE</scope>
    <source>
        <strain evidence="3">Type strain: AG8-Rh-89/</strain>
    </source>
</reference>